<evidence type="ECO:0000313" key="3">
    <source>
        <dbReference type="EMBL" id="KAK8891908.1"/>
    </source>
</evidence>
<reference evidence="3 4" key="1">
    <citation type="submission" date="2024-04" db="EMBL/GenBank/DDBJ databases">
        <title>Tritrichomonas musculus Genome.</title>
        <authorList>
            <person name="Alves-Ferreira E."/>
            <person name="Grigg M."/>
            <person name="Lorenzi H."/>
            <person name="Galac M."/>
        </authorList>
    </citation>
    <scope>NUCLEOTIDE SEQUENCE [LARGE SCALE GENOMIC DNA]</scope>
    <source>
        <strain evidence="3 4">EAF2021</strain>
    </source>
</reference>
<dbReference type="EMBL" id="JAPFFF010000004">
    <property type="protein sequence ID" value="KAK8891908.1"/>
    <property type="molecule type" value="Genomic_DNA"/>
</dbReference>
<feature type="domain" description="Thioredoxin" evidence="2">
    <location>
        <begin position="1"/>
        <end position="99"/>
    </location>
</feature>
<proteinExistence type="predicted"/>
<dbReference type="CDD" id="cd02961">
    <property type="entry name" value="PDI_a_family"/>
    <property type="match status" value="1"/>
</dbReference>
<dbReference type="PANTHER" id="PTHR45672">
    <property type="entry name" value="PROTEIN DISULFIDE-ISOMERASE C17H9.14C-RELATED"/>
    <property type="match status" value="1"/>
</dbReference>
<dbReference type="SUPFAM" id="SSF52833">
    <property type="entry name" value="Thioredoxin-like"/>
    <property type="match status" value="1"/>
</dbReference>
<name>A0ABR2KL93_9EUKA</name>
<evidence type="ECO:0000256" key="1">
    <source>
        <dbReference type="SAM" id="Phobius"/>
    </source>
</evidence>
<keyword evidence="1" id="KW-1133">Transmembrane helix</keyword>
<sequence length="348" mass="41237">MNHTEHPPGFILCYAPWCSHCKLSLPAFRQFSEKYKNDKRIMLGTIDCPSYRDLCDALQVDGYPTYLISYQNETSEIWLNHDIKSYEKNVQRLINLYENKYFIQDNTQLEKYPLYEFTFQKDDKRSFDCAVEAISSSDIYLEPSYSMKYGDNNSLVAKLSKNVEVTMDAEFTTNNIRQFLNEYQHAYFGKWSFRSIQRIKRRFILFATDYNGKDDQNVIQKYQSYFEKYSEQFVWGNSISIKRKKFNEIFNLTKADYPVAIVIFPGRFPRYTKVINVNDQQEIEKVLYENSDNLELQRLNESAPFNNSFRTTMIIAGCFIIFIAILLIIAVYLYTKYSNDEQNNAKID</sequence>
<keyword evidence="4" id="KW-1185">Reference proteome</keyword>
<gene>
    <name evidence="3" type="ORF">M9Y10_029130</name>
</gene>
<evidence type="ECO:0000313" key="4">
    <source>
        <dbReference type="Proteomes" id="UP001470230"/>
    </source>
</evidence>
<feature type="transmembrane region" description="Helical" evidence="1">
    <location>
        <begin position="313"/>
        <end position="334"/>
    </location>
</feature>
<evidence type="ECO:0000259" key="2">
    <source>
        <dbReference type="PROSITE" id="PS51352"/>
    </source>
</evidence>
<dbReference type="Pfam" id="PF00085">
    <property type="entry name" value="Thioredoxin"/>
    <property type="match status" value="1"/>
</dbReference>
<keyword evidence="1" id="KW-0472">Membrane</keyword>
<dbReference type="InterPro" id="IPR013766">
    <property type="entry name" value="Thioredoxin_domain"/>
</dbReference>
<organism evidence="3 4">
    <name type="scientific">Tritrichomonas musculus</name>
    <dbReference type="NCBI Taxonomy" id="1915356"/>
    <lineage>
        <taxon>Eukaryota</taxon>
        <taxon>Metamonada</taxon>
        <taxon>Parabasalia</taxon>
        <taxon>Tritrichomonadida</taxon>
        <taxon>Tritrichomonadidae</taxon>
        <taxon>Tritrichomonas</taxon>
    </lineage>
</organism>
<protein>
    <recommendedName>
        <fullName evidence="2">Thioredoxin domain-containing protein</fullName>
    </recommendedName>
</protein>
<comment type="caution">
    <text evidence="3">The sequence shown here is derived from an EMBL/GenBank/DDBJ whole genome shotgun (WGS) entry which is preliminary data.</text>
</comment>
<dbReference type="PROSITE" id="PS51352">
    <property type="entry name" value="THIOREDOXIN_2"/>
    <property type="match status" value="1"/>
</dbReference>
<keyword evidence="1" id="KW-0812">Transmembrane</keyword>
<dbReference type="Proteomes" id="UP001470230">
    <property type="component" value="Unassembled WGS sequence"/>
</dbReference>
<dbReference type="InterPro" id="IPR051063">
    <property type="entry name" value="PDI"/>
</dbReference>
<accession>A0ABR2KL93</accession>
<dbReference type="Gene3D" id="3.40.30.10">
    <property type="entry name" value="Glutaredoxin"/>
    <property type="match status" value="1"/>
</dbReference>
<dbReference type="InterPro" id="IPR036249">
    <property type="entry name" value="Thioredoxin-like_sf"/>
</dbReference>